<comment type="similarity">
    <text evidence="1">In the N-terminal section; belongs to the CRISPR-associated nuclease Cas3-HD family.</text>
</comment>
<accession>A0ABW2L016</accession>
<dbReference type="InterPro" id="IPR038257">
    <property type="entry name" value="CRISPR-assoc_Cas3_HD_sf"/>
</dbReference>
<name>A0ABW2L016_9PROT</name>
<evidence type="ECO:0000256" key="5">
    <source>
        <dbReference type="ARBA" id="ARBA00022741"/>
    </source>
</evidence>
<evidence type="ECO:0000259" key="11">
    <source>
        <dbReference type="PROSITE" id="PS51643"/>
    </source>
</evidence>
<comment type="caution">
    <text evidence="12">The sequence shown here is derived from an EMBL/GenBank/DDBJ whole genome shotgun (WGS) entry which is preliminary data.</text>
</comment>
<dbReference type="PANTHER" id="PTHR47963:SF9">
    <property type="entry name" value="CRISPR-ASSOCIATED ENDONUCLEASE_HELICASE CAS3"/>
    <property type="match status" value="1"/>
</dbReference>
<dbReference type="PROSITE" id="PS51643">
    <property type="entry name" value="HD_CAS3"/>
    <property type="match status" value="1"/>
</dbReference>
<dbReference type="InterPro" id="IPR027417">
    <property type="entry name" value="P-loop_NTPase"/>
</dbReference>
<comment type="similarity">
    <text evidence="2">In the central section; belongs to the CRISPR-associated helicase Cas3 family.</text>
</comment>
<dbReference type="InterPro" id="IPR050547">
    <property type="entry name" value="DEAD_box_RNA_helicases"/>
</dbReference>
<dbReference type="InterPro" id="IPR006474">
    <property type="entry name" value="Helicase_Cas3_CRISPR-ass_core"/>
</dbReference>
<dbReference type="Gene3D" id="1.10.3210.30">
    <property type="match status" value="1"/>
</dbReference>
<evidence type="ECO:0000256" key="3">
    <source>
        <dbReference type="ARBA" id="ARBA00022722"/>
    </source>
</evidence>
<keyword evidence="6" id="KW-0378">Hydrolase</keyword>
<keyword evidence="5" id="KW-0547">Nucleotide-binding</keyword>
<evidence type="ECO:0000313" key="12">
    <source>
        <dbReference type="EMBL" id="MFC7334753.1"/>
    </source>
</evidence>
<dbReference type="Pfam" id="PF18019">
    <property type="entry name" value="Cas3_HD"/>
    <property type="match status" value="1"/>
</dbReference>
<dbReference type="NCBIfam" id="TIGR01596">
    <property type="entry name" value="cas3_HD"/>
    <property type="match status" value="1"/>
</dbReference>
<feature type="domain" description="HD Cas3-type" evidence="11">
    <location>
        <begin position="20"/>
        <end position="218"/>
    </location>
</feature>
<dbReference type="SUPFAM" id="SSF52540">
    <property type="entry name" value="P-loop containing nucleoside triphosphate hydrolases"/>
    <property type="match status" value="1"/>
</dbReference>
<reference evidence="13" key="1">
    <citation type="journal article" date="2019" name="Int. J. Syst. Evol. Microbiol.">
        <title>The Global Catalogue of Microorganisms (GCM) 10K type strain sequencing project: providing services to taxonomists for standard genome sequencing and annotation.</title>
        <authorList>
            <consortium name="The Broad Institute Genomics Platform"/>
            <consortium name="The Broad Institute Genome Sequencing Center for Infectious Disease"/>
            <person name="Wu L."/>
            <person name="Ma J."/>
        </authorList>
    </citation>
    <scope>NUCLEOTIDE SEQUENCE [LARGE SCALE GENOMIC DNA]</scope>
    <source>
        <strain evidence="13">CGMCC 1.16275</strain>
    </source>
</reference>
<evidence type="ECO:0000313" key="13">
    <source>
        <dbReference type="Proteomes" id="UP001596456"/>
    </source>
</evidence>
<dbReference type="InterPro" id="IPR006483">
    <property type="entry name" value="CRISPR-assoc_Cas3_HD"/>
</dbReference>
<dbReference type="PANTHER" id="PTHR47963">
    <property type="entry name" value="DEAD-BOX ATP-DEPENDENT RNA HELICASE 47, MITOCHONDRIAL"/>
    <property type="match status" value="1"/>
</dbReference>
<keyword evidence="9" id="KW-0051">Antiviral defense</keyword>
<evidence type="ECO:0000256" key="10">
    <source>
        <dbReference type="SAM" id="MobiDB-lite"/>
    </source>
</evidence>
<dbReference type="CDD" id="cd09641">
    <property type="entry name" value="Cas3''_I"/>
    <property type="match status" value="1"/>
</dbReference>
<dbReference type="Gene3D" id="3.40.50.300">
    <property type="entry name" value="P-loop containing nucleotide triphosphate hydrolases"/>
    <property type="match status" value="1"/>
</dbReference>
<evidence type="ECO:0000256" key="6">
    <source>
        <dbReference type="ARBA" id="ARBA00022801"/>
    </source>
</evidence>
<dbReference type="NCBIfam" id="TIGR01587">
    <property type="entry name" value="cas3_core"/>
    <property type="match status" value="1"/>
</dbReference>
<dbReference type="Pfam" id="PF22590">
    <property type="entry name" value="Cas3-like_C_2"/>
    <property type="match status" value="1"/>
</dbReference>
<organism evidence="12 13">
    <name type="scientific">Rhodocista pekingensis</name>
    <dbReference type="NCBI Taxonomy" id="201185"/>
    <lineage>
        <taxon>Bacteria</taxon>
        <taxon>Pseudomonadati</taxon>
        <taxon>Pseudomonadota</taxon>
        <taxon>Alphaproteobacteria</taxon>
        <taxon>Rhodospirillales</taxon>
        <taxon>Azospirillaceae</taxon>
        <taxon>Rhodocista</taxon>
    </lineage>
</organism>
<sequence length="952" mass="103299">MRRNAQVSVMADIFSRWGKARSGLHLLVFHLLDVAAVLDAGFERRPALLARLADGLGLDRDTARAMLLTVLALHDIGKVATGFQASDREAALALGLDLTGQERMREHHSAVGQVLLSRLLARHRAGSGLPDGGVAALPVMQELFTLSTGHHGRPVLDLPKFRVLTETGALTDDDMDIAAALVRAVAELFGWRQGIPDGEGLKRLSPLLNGLFTLCDWLGSSGHFACRVQPQELRAYYEDTALPTARRMLDALRPTPFGRLTPRPPAGFAALFPRLGRDGAPAVPTPLQALADRLFTADALPDGPLLTIIEDLPGAGKTEAGDLITHRLIALDRADGAYVGLPTMATADAAFARRFDRAGGLDFGAALFTEVPQVVLAHSRRHRTPGYAVTPTRAGLEEGEGYALDWFNRSSRRALLTDLGVGTVDQALAGALRARYATVRLAGLWRKVLLVDEVHAYDSYMQTLLHALLRWQGRMGDPVVLMSATLPARLRQDLVRAYAEGAGWADVAAMAERTRPGAYPLLTLVSGQGIAQHPLAPVSGPGTRPVRFEPAHDLDTVEDRLRGWLAQGRCVLWFRNTVDDAVAAWERLRDLDPLLYHARFLPADRSRIEAALLDAIGKTSGPSARRGRLIIATQAAEQSLDLDADEMVIDLAPADAVVQRLGRRRRHARMPDGAPAPDGVERRPDGPVLLLTPRPDRPGPAWYRSLFSGAARIYADDARLWLTARYLLDPGALPARRPGLPPDALILADDLRPLMEAVYAEEPAGVPDALTARHLAAEGADLSRRQRGRVARLSFRQGLREEWAQSAEQAEPTEDDPRTRLIDSHTVLLATDGDGPPRFLGAGDDRAFSVVEASECRCPRRLAPLGGQDALVPQLLTDGLADADRRKAGRAPVIWLRPAGDGVWRGRALDLSDAEETDGRPGSPAPATEVIVEYCRTRGLRVLPQRQAEPPA</sequence>
<keyword evidence="7" id="KW-0347">Helicase</keyword>
<evidence type="ECO:0000256" key="4">
    <source>
        <dbReference type="ARBA" id="ARBA00022723"/>
    </source>
</evidence>
<feature type="region of interest" description="Disordered" evidence="10">
    <location>
        <begin position="663"/>
        <end position="685"/>
    </location>
</feature>
<dbReference type="InterPro" id="IPR054712">
    <property type="entry name" value="Cas3-like_dom"/>
</dbReference>
<dbReference type="EMBL" id="JBHTCM010000018">
    <property type="protein sequence ID" value="MFC7334753.1"/>
    <property type="molecule type" value="Genomic_DNA"/>
</dbReference>
<evidence type="ECO:0000256" key="9">
    <source>
        <dbReference type="ARBA" id="ARBA00023118"/>
    </source>
</evidence>
<proteinExistence type="inferred from homology"/>
<keyword evidence="3" id="KW-0540">Nuclease</keyword>
<keyword evidence="4" id="KW-0479">Metal-binding</keyword>
<protein>
    <submittedName>
        <fullName evidence="12">CRISPR-associated helicase Cas3</fullName>
    </submittedName>
</protein>
<gene>
    <name evidence="12" type="primary">cas3</name>
    <name evidence="12" type="ORF">ACFQPS_16410</name>
</gene>
<evidence type="ECO:0000256" key="1">
    <source>
        <dbReference type="ARBA" id="ARBA00006847"/>
    </source>
</evidence>
<keyword evidence="8" id="KW-0067">ATP-binding</keyword>
<evidence type="ECO:0000256" key="8">
    <source>
        <dbReference type="ARBA" id="ARBA00022840"/>
    </source>
</evidence>
<dbReference type="Proteomes" id="UP001596456">
    <property type="component" value="Unassembled WGS sequence"/>
</dbReference>
<evidence type="ECO:0000256" key="2">
    <source>
        <dbReference type="ARBA" id="ARBA00009046"/>
    </source>
</evidence>
<keyword evidence="13" id="KW-1185">Reference proteome</keyword>
<evidence type="ECO:0000256" key="7">
    <source>
        <dbReference type="ARBA" id="ARBA00022806"/>
    </source>
</evidence>